<keyword evidence="2" id="KW-1185">Reference proteome</keyword>
<reference evidence="1 2" key="1">
    <citation type="submission" date="2016-10" db="EMBL/GenBank/DDBJ databases">
        <authorList>
            <person name="de Groot N.N."/>
        </authorList>
    </citation>
    <scope>NUCLEOTIDE SEQUENCE [LARGE SCALE GENOMIC DNA]</scope>
    <source>
        <strain evidence="1 2">DSM 9179</strain>
    </source>
</reference>
<dbReference type="STRING" id="99656.SAMN05421659_11228"/>
<sequence length="31" mass="3642">MDDRKLDNLIQENKIDKIIEYAKSLSGLKCF</sequence>
<accession>A0A1I0R5M4</accession>
<dbReference type="Proteomes" id="UP000199701">
    <property type="component" value="Unassembled WGS sequence"/>
</dbReference>
<dbReference type="EMBL" id="FOJI01000012">
    <property type="protein sequence ID" value="SEW35876.1"/>
    <property type="molecule type" value="Genomic_DNA"/>
</dbReference>
<gene>
    <name evidence="1" type="ORF">SAMN05421659_11228</name>
</gene>
<evidence type="ECO:0000313" key="1">
    <source>
        <dbReference type="EMBL" id="SEW35876.1"/>
    </source>
</evidence>
<proteinExistence type="predicted"/>
<organism evidence="1 2">
    <name type="scientific">[Clostridium] fimetarium</name>
    <dbReference type="NCBI Taxonomy" id="99656"/>
    <lineage>
        <taxon>Bacteria</taxon>
        <taxon>Bacillati</taxon>
        <taxon>Bacillota</taxon>
        <taxon>Clostridia</taxon>
        <taxon>Lachnospirales</taxon>
        <taxon>Lachnospiraceae</taxon>
    </lineage>
</organism>
<name>A0A1I0R5M4_9FIRM</name>
<evidence type="ECO:0000313" key="2">
    <source>
        <dbReference type="Proteomes" id="UP000199701"/>
    </source>
</evidence>
<protein>
    <submittedName>
        <fullName evidence="1">Uncharacterized protein</fullName>
    </submittedName>
</protein>
<dbReference type="AlphaFoldDB" id="A0A1I0R5M4"/>